<protein>
    <submittedName>
        <fullName evidence="1">Uncharacterized protein</fullName>
    </submittedName>
</protein>
<accession>A0ACC2S2E1</accession>
<gene>
    <name evidence="1" type="ORF">DSO57_1032728</name>
</gene>
<name>A0ACC2S2E1_9FUNG</name>
<evidence type="ECO:0000313" key="1">
    <source>
        <dbReference type="EMBL" id="KAJ9056471.1"/>
    </source>
</evidence>
<dbReference type="EMBL" id="QTSX02005928">
    <property type="protein sequence ID" value="KAJ9056471.1"/>
    <property type="molecule type" value="Genomic_DNA"/>
</dbReference>
<organism evidence="1 2">
    <name type="scientific">Entomophthora muscae</name>
    <dbReference type="NCBI Taxonomy" id="34485"/>
    <lineage>
        <taxon>Eukaryota</taxon>
        <taxon>Fungi</taxon>
        <taxon>Fungi incertae sedis</taxon>
        <taxon>Zoopagomycota</taxon>
        <taxon>Entomophthoromycotina</taxon>
        <taxon>Entomophthoromycetes</taxon>
        <taxon>Entomophthorales</taxon>
        <taxon>Entomophthoraceae</taxon>
        <taxon>Entomophthora</taxon>
    </lineage>
</organism>
<sequence>MGPKMSSSVQSSLEYLDCRLPAGAPPIFKVSKSLHKYLVAKPRGLRVGSPESDMIEDEPAY</sequence>
<dbReference type="Proteomes" id="UP001165960">
    <property type="component" value="Unassembled WGS sequence"/>
</dbReference>
<evidence type="ECO:0000313" key="2">
    <source>
        <dbReference type="Proteomes" id="UP001165960"/>
    </source>
</evidence>
<reference evidence="1" key="1">
    <citation type="submission" date="2022-04" db="EMBL/GenBank/DDBJ databases">
        <title>Genome of the entomopathogenic fungus Entomophthora muscae.</title>
        <authorList>
            <person name="Elya C."/>
            <person name="Lovett B.R."/>
            <person name="Lee E."/>
            <person name="Macias A.M."/>
            <person name="Hajek A.E."/>
            <person name="De Bivort B.L."/>
            <person name="Kasson M.T."/>
            <person name="De Fine Licht H.H."/>
            <person name="Stajich J.E."/>
        </authorList>
    </citation>
    <scope>NUCLEOTIDE SEQUENCE</scope>
    <source>
        <strain evidence="1">Berkeley</strain>
    </source>
</reference>
<keyword evidence="2" id="KW-1185">Reference proteome</keyword>
<comment type="caution">
    <text evidence="1">The sequence shown here is derived from an EMBL/GenBank/DDBJ whole genome shotgun (WGS) entry which is preliminary data.</text>
</comment>
<proteinExistence type="predicted"/>